<proteinExistence type="predicted"/>
<comment type="caution">
    <text evidence="2">The sequence shown here is derived from an EMBL/GenBank/DDBJ whole genome shotgun (WGS) entry which is preliminary data.</text>
</comment>
<feature type="compositionally biased region" description="Low complexity" evidence="1">
    <location>
        <begin position="54"/>
        <end position="93"/>
    </location>
</feature>
<evidence type="ECO:0000256" key="1">
    <source>
        <dbReference type="SAM" id="MobiDB-lite"/>
    </source>
</evidence>
<accession>A0AAD7I371</accession>
<dbReference type="AlphaFoldDB" id="A0AAD7I371"/>
<reference evidence="2" key="1">
    <citation type="submission" date="2023-03" db="EMBL/GenBank/DDBJ databases">
        <title>Massive genome expansion in bonnet fungi (Mycena s.s.) driven by repeated elements and novel gene families across ecological guilds.</title>
        <authorList>
            <consortium name="Lawrence Berkeley National Laboratory"/>
            <person name="Harder C.B."/>
            <person name="Miyauchi S."/>
            <person name="Viragh M."/>
            <person name="Kuo A."/>
            <person name="Thoen E."/>
            <person name="Andreopoulos B."/>
            <person name="Lu D."/>
            <person name="Skrede I."/>
            <person name="Drula E."/>
            <person name="Henrissat B."/>
            <person name="Morin E."/>
            <person name="Kohler A."/>
            <person name="Barry K."/>
            <person name="LaButti K."/>
            <person name="Morin E."/>
            <person name="Salamov A."/>
            <person name="Lipzen A."/>
            <person name="Mereny Z."/>
            <person name="Hegedus B."/>
            <person name="Baldrian P."/>
            <person name="Stursova M."/>
            <person name="Weitz H."/>
            <person name="Taylor A."/>
            <person name="Grigoriev I.V."/>
            <person name="Nagy L.G."/>
            <person name="Martin F."/>
            <person name="Kauserud H."/>
        </authorList>
    </citation>
    <scope>NUCLEOTIDE SEQUENCE</scope>
    <source>
        <strain evidence="2">CBHHK188m</strain>
    </source>
</reference>
<feature type="compositionally biased region" description="Pro residues" evidence="1">
    <location>
        <begin position="94"/>
        <end position="105"/>
    </location>
</feature>
<dbReference type="EMBL" id="JARJLG010000168">
    <property type="protein sequence ID" value="KAJ7733433.1"/>
    <property type="molecule type" value="Genomic_DNA"/>
</dbReference>
<organism evidence="2 3">
    <name type="scientific">Mycena maculata</name>
    <dbReference type="NCBI Taxonomy" id="230809"/>
    <lineage>
        <taxon>Eukaryota</taxon>
        <taxon>Fungi</taxon>
        <taxon>Dikarya</taxon>
        <taxon>Basidiomycota</taxon>
        <taxon>Agaricomycotina</taxon>
        <taxon>Agaricomycetes</taxon>
        <taxon>Agaricomycetidae</taxon>
        <taxon>Agaricales</taxon>
        <taxon>Marasmiineae</taxon>
        <taxon>Mycenaceae</taxon>
        <taxon>Mycena</taxon>
    </lineage>
</organism>
<dbReference type="Proteomes" id="UP001215280">
    <property type="component" value="Unassembled WGS sequence"/>
</dbReference>
<feature type="region of interest" description="Disordered" evidence="1">
    <location>
        <begin position="46"/>
        <end position="135"/>
    </location>
</feature>
<sequence>MANNQESAHALRRLVPPSPRVMVPILYTNIFPDVFHPPSLLRNIFRPSPPTPAPGVASGGAPAPAAASGGTPAPGASSGGPAPATGAASSGAPTPTPGPAPPARGPAPHDATPSHDQSASAAAARPNDHPLTHVPAPAVVSFNTNRSPSPALSALTEMSYGSMTSIESEEPTLPPKPRQRRWDINSTALIGTPAKAPTKANVGALLKELYDLETMKAVDKKYTEFRLAIDTIAKRTLASGTFTQQNPDKVQQLYNELSKVYPWFSRCVDGWAARPYLLERQRNTMKRHAIKQEVKVGREAKKVLGSLRRTHSGSHKQATPLIMRKTLLF</sequence>
<evidence type="ECO:0000313" key="2">
    <source>
        <dbReference type="EMBL" id="KAJ7733433.1"/>
    </source>
</evidence>
<protein>
    <submittedName>
        <fullName evidence="2">Uncharacterized protein</fullName>
    </submittedName>
</protein>
<gene>
    <name evidence="2" type="ORF">DFH07DRAFT_780649</name>
</gene>
<name>A0AAD7I371_9AGAR</name>
<keyword evidence="3" id="KW-1185">Reference proteome</keyword>
<evidence type="ECO:0000313" key="3">
    <source>
        <dbReference type="Proteomes" id="UP001215280"/>
    </source>
</evidence>